<feature type="compositionally biased region" description="Low complexity" evidence="1">
    <location>
        <begin position="87"/>
        <end position="101"/>
    </location>
</feature>
<reference evidence="4" key="1">
    <citation type="submission" date="2016-11" db="EMBL/GenBank/DDBJ databases">
        <authorList>
            <person name="Varghese N."/>
            <person name="Submissions S."/>
        </authorList>
    </citation>
    <scope>NUCLEOTIDE SEQUENCE [LARGE SCALE GENOMIC DNA]</scope>
    <source>
        <strain evidence="4">DSM 16219</strain>
    </source>
</reference>
<feature type="signal peptide" evidence="2">
    <location>
        <begin position="1"/>
        <end position="22"/>
    </location>
</feature>
<dbReference type="Proteomes" id="UP000183994">
    <property type="component" value="Unassembled WGS sequence"/>
</dbReference>
<sequence length="209" mass="23361">MKTRFFVLTLLATLAFCFSAYAGQSMFFDANGNPITEREYKKQQESNRARQAAHLEEVRRDQMEREKAKARKRQEKWAAKEAKKKAQQAAQAEKQGAKANSGAAASSLDQIISRQNTGAGVSAPGQSALNTFDCYTYSEMYAQAEDMYVEFISGRSVIQKVLMNGVWRNVEPCGDGGFRVGQRLPNLKDIQWSHNKLNPDKKTGGHKGD</sequence>
<dbReference type="EMBL" id="FQZU01000020">
    <property type="protein sequence ID" value="SHK21004.1"/>
    <property type="molecule type" value="Genomic_DNA"/>
</dbReference>
<feature type="region of interest" description="Disordered" evidence="1">
    <location>
        <begin position="190"/>
        <end position="209"/>
    </location>
</feature>
<dbReference type="RefSeq" id="WP_073477146.1">
    <property type="nucleotide sequence ID" value="NZ_FQZU01000020.1"/>
</dbReference>
<protein>
    <submittedName>
        <fullName evidence="3">Uncharacterized protein</fullName>
    </submittedName>
</protein>
<feature type="compositionally biased region" description="Basic and acidic residues" evidence="1">
    <location>
        <begin position="39"/>
        <end position="67"/>
    </location>
</feature>
<evidence type="ECO:0000256" key="2">
    <source>
        <dbReference type="SAM" id="SignalP"/>
    </source>
</evidence>
<dbReference type="OrthoDB" id="9907357at2"/>
<feature type="chain" id="PRO_5012748407" evidence="2">
    <location>
        <begin position="23"/>
        <end position="209"/>
    </location>
</feature>
<dbReference type="AlphaFoldDB" id="A0A1M6QL63"/>
<gene>
    <name evidence="3" type="ORF">SAMN02745216_03068</name>
</gene>
<evidence type="ECO:0000313" key="4">
    <source>
        <dbReference type="Proteomes" id="UP000183994"/>
    </source>
</evidence>
<feature type="compositionally biased region" description="Basic and acidic residues" evidence="1">
    <location>
        <begin position="197"/>
        <end position="209"/>
    </location>
</feature>
<dbReference type="STRING" id="1121393.SAMN02745216_03068"/>
<evidence type="ECO:0000313" key="3">
    <source>
        <dbReference type="EMBL" id="SHK21004.1"/>
    </source>
</evidence>
<accession>A0A1M6QL63</accession>
<organism evidence="3 4">
    <name type="scientific">Desulfatibacillum alkenivorans DSM 16219</name>
    <dbReference type="NCBI Taxonomy" id="1121393"/>
    <lineage>
        <taxon>Bacteria</taxon>
        <taxon>Pseudomonadati</taxon>
        <taxon>Thermodesulfobacteriota</taxon>
        <taxon>Desulfobacteria</taxon>
        <taxon>Desulfobacterales</taxon>
        <taxon>Desulfatibacillaceae</taxon>
        <taxon>Desulfatibacillum</taxon>
    </lineage>
</organism>
<keyword evidence="2" id="KW-0732">Signal</keyword>
<feature type="region of interest" description="Disordered" evidence="1">
    <location>
        <begin position="39"/>
        <end position="101"/>
    </location>
</feature>
<keyword evidence="4" id="KW-1185">Reference proteome</keyword>
<proteinExistence type="predicted"/>
<name>A0A1M6QL63_9BACT</name>
<evidence type="ECO:0000256" key="1">
    <source>
        <dbReference type="SAM" id="MobiDB-lite"/>
    </source>
</evidence>